<accession>W6N9X8</accession>
<evidence type="ECO:0000259" key="1">
    <source>
        <dbReference type="PROSITE" id="PS00022"/>
    </source>
</evidence>
<dbReference type="InterPro" id="IPR000742">
    <property type="entry name" value="EGF"/>
</dbReference>
<organism evidence="3">
    <name type="scientific">Haemonchus contortus</name>
    <name type="common">Barber pole worm</name>
    <dbReference type="NCBI Taxonomy" id="6289"/>
    <lineage>
        <taxon>Eukaryota</taxon>
        <taxon>Metazoa</taxon>
        <taxon>Ecdysozoa</taxon>
        <taxon>Nematoda</taxon>
        <taxon>Chromadorea</taxon>
        <taxon>Rhabditida</taxon>
        <taxon>Rhabditina</taxon>
        <taxon>Rhabditomorpha</taxon>
        <taxon>Strongyloidea</taxon>
        <taxon>Trichostrongylidae</taxon>
        <taxon>Haemonchus</taxon>
    </lineage>
</organism>
<sequence length="272" mass="29415">MDKRFCNRIAIGILILVLFDYGLCLSEKGRLALQKEALGAEEMSRGDGSSIVDVNRVEGVDEYLFEGDIILTDEELSALENESEGGARKKRQISSISTNWADNTVFYYFDASIPACAGNVPKCVNGGVPNPRNCAVCNCPAGYGGALCNLKPAACGATLTATAAWQAKKVAVGDAAITTTSDSYKTCVDWVKAPAGKKVQIRVTAMQGVNCNDGCWTQAIEPKIMADKKMTNSRICCTGQLNQIWSSALNPTPIVSYSIRRVATFTYQYRYV</sequence>
<dbReference type="EMBL" id="CAVP010053085">
    <property type="protein sequence ID" value="CDL93866.1"/>
    <property type="molecule type" value="Genomic_DNA"/>
</dbReference>
<protein>
    <submittedName>
        <fullName evidence="3">Protein NAS-29</fullName>
    </submittedName>
</protein>
<proteinExistence type="predicted"/>
<reference evidence="3" key="2">
    <citation type="submission" date="2013-05" db="EMBL/GenBank/DDBJ databases">
        <title>The genome and transcriptome of Haemonchus contortus: a key model parasite for drug and vaccine discovery.</title>
        <authorList>
            <person name="Laing R."/>
            <person name="Kikuchi T."/>
            <person name="Martinelli A."/>
            <person name="Tsai I.J."/>
            <person name="Beech R.N."/>
            <person name="Redman E."/>
            <person name="Holroyd N."/>
            <person name="Bartley D.J."/>
            <person name="Beasley H."/>
            <person name="Britton C."/>
            <person name="Curran D."/>
            <person name="Devaney E."/>
            <person name="Gilabert A."/>
            <person name="Jackson F."/>
            <person name="Hunt M."/>
            <person name="Johnston S."/>
            <person name="Kryukov I."/>
            <person name="Li K."/>
            <person name="Morrison A.A."/>
            <person name="Reid A.J."/>
            <person name="Sargison N."/>
            <person name="Saunders G."/>
            <person name="Wasmuth J.D."/>
            <person name="Wolstenholme A."/>
            <person name="Berriman M."/>
            <person name="Gilleard J.S."/>
            <person name="Cotton J.A."/>
        </authorList>
    </citation>
    <scope>NUCLEOTIDE SEQUENCE [LARGE SCALE GENOMIC DNA]</scope>
    <source>
        <strain evidence="3">ISE/inbred ISE</strain>
    </source>
</reference>
<evidence type="ECO:0000259" key="2">
    <source>
        <dbReference type="PROSITE" id="PS01186"/>
    </source>
</evidence>
<evidence type="ECO:0000313" key="3">
    <source>
        <dbReference type="EMBL" id="CDL93866.1"/>
    </source>
</evidence>
<comment type="caution">
    <text evidence="3">The sequence shown here is derived from an EMBL/GenBank/DDBJ whole genome shotgun (WGS) entry which is preliminary data.</text>
</comment>
<dbReference type="PROSITE" id="PS01186">
    <property type="entry name" value="EGF_2"/>
    <property type="match status" value="1"/>
</dbReference>
<feature type="domain" description="EGF-like" evidence="1 2">
    <location>
        <begin position="137"/>
        <end position="148"/>
    </location>
</feature>
<name>W6N9X8_HAECO</name>
<dbReference type="PROSITE" id="PS00022">
    <property type="entry name" value="EGF_1"/>
    <property type="match status" value="1"/>
</dbReference>
<reference evidence="3" key="1">
    <citation type="submission" date="2013-03" db="EMBL/GenBank/DDBJ databases">
        <authorList>
            <person name="Aslett M."/>
        </authorList>
    </citation>
    <scope>NUCLEOTIDE SEQUENCE [LARGE SCALE GENOMIC DNA]</scope>
    <source>
        <strain evidence="3">ISE/inbred ISE</strain>
    </source>
</reference>
<dbReference type="AlphaFoldDB" id="W6N9X8"/>
<gene>
    <name evidence="3" type="ORF">HCOI_00325400</name>
</gene>